<evidence type="ECO:0000313" key="4">
    <source>
        <dbReference type="Proteomes" id="UP000008841"/>
    </source>
</evidence>
<dbReference type="Proteomes" id="UP000008841">
    <property type="component" value="Chromosome"/>
</dbReference>
<dbReference type="RefSeq" id="WP_012466915.1">
    <property type="nucleotide sequence ID" value="NC_010803.1"/>
</dbReference>
<name>B3EFT4_CHLL2</name>
<evidence type="ECO:0000313" key="3">
    <source>
        <dbReference type="EMBL" id="ACD91046.1"/>
    </source>
</evidence>
<dbReference type="EMBL" id="CP001097">
    <property type="protein sequence ID" value="ACD91046.1"/>
    <property type="molecule type" value="Genomic_DNA"/>
</dbReference>
<dbReference type="InterPro" id="IPR006976">
    <property type="entry name" value="VanZ-like"/>
</dbReference>
<feature type="transmembrane region" description="Helical" evidence="1">
    <location>
        <begin position="93"/>
        <end position="114"/>
    </location>
</feature>
<dbReference type="PANTHER" id="PTHR28008:SF1">
    <property type="entry name" value="DOMAIN PROTEIN, PUTATIVE (AFU_ORTHOLOGUE AFUA_3G10980)-RELATED"/>
    <property type="match status" value="1"/>
</dbReference>
<feature type="transmembrane region" description="Helical" evidence="1">
    <location>
        <begin position="67"/>
        <end position="87"/>
    </location>
</feature>
<evidence type="ECO:0000259" key="2">
    <source>
        <dbReference type="Pfam" id="PF04892"/>
    </source>
</evidence>
<keyword evidence="1" id="KW-1133">Transmembrane helix</keyword>
<keyword evidence="1" id="KW-0472">Membrane</keyword>
<dbReference type="PANTHER" id="PTHR28008">
    <property type="entry name" value="DOMAIN PROTEIN, PUTATIVE (AFU_ORTHOLOGUE AFUA_3G10980)-RELATED"/>
    <property type="match status" value="1"/>
</dbReference>
<dbReference type="AlphaFoldDB" id="B3EFT4"/>
<dbReference type="eggNOG" id="COG5652">
    <property type="taxonomic scope" value="Bacteria"/>
</dbReference>
<feature type="transmembrane region" description="Helical" evidence="1">
    <location>
        <begin position="43"/>
        <end position="60"/>
    </location>
</feature>
<dbReference type="STRING" id="290315.Clim_2014"/>
<gene>
    <name evidence="3" type="ordered locus">Clim_2014</name>
</gene>
<feature type="domain" description="VanZ-like" evidence="2">
    <location>
        <begin position="41"/>
        <end position="114"/>
    </location>
</feature>
<dbReference type="Pfam" id="PF04892">
    <property type="entry name" value="VanZ"/>
    <property type="match status" value="1"/>
</dbReference>
<organism evidence="3 4">
    <name type="scientific">Chlorobium limicola (strain DSM 245 / NBRC 103803 / 6330)</name>
    <dbReference type="NCBI Taxonomy" id="290315"/>
    <lineage>
        <taxon>Bacteria</taxon>
        <taxon>Pseudomonadati</taxon>
        <taxon>Chlorobiota</taxon>
        <taxon>Chlorobiia</taxon>
        <taxon>Chlorobiales</taxon>
        <taxon>Chlorobiaceae</taxon>
        <taxon>Chlorobium/Pelodictyon group</taxon>
        <taxon>Chlorobium</taxon>
    </lineage>
</organism>
<sequence length="126" mass="14284" precursor="true">MKNKKRFLKIESRLLLFICIVLISRLALLPSSPTLTEGVSDKLLHFLAFYLLSLLVDFAFMKTSFNALKICFLLGYGITIEIAQSFFPYRSCSFADIAADAAGIALYLLTVPLLKRIPFIRERWSA</sequence>
<dbReference type="HOGENOM" id="CLU_096028_3_4_10"/>
<dbReference type="KEGG" id="cli:Clim_2014"/>
<evidence type="ECO:0000256" key="1">
    <source>
        <dbReference type="SAM" id="Phobius"/>
    </source>
</evidence>
<keyword evidence="1" id="KW-0812">Transmembrane</keyword>
<reference evidence="3 4" key="1">
    <citation type="submission" date="2008-05" db="EMBL/GenBank/DDBJ databases">
        <title>Complete sequence of Chlorobium limicola DSM 245.</title>
        <authorList>
            <consortium name="US DOE Joint Genome Institute"/>
            <person name="Lucas S."/>
            <person name="Copeland A."/>
            <person name="Lapidus A."/>
            <person name="Glavina del Rio T."/>
            <person name="Dalin E."/>
            <person name="Tice H."/>
            <person name="Bruce D."/>
            <person name="Goodwin L."/>
            <person name="Pitluck S."/>
            <person name="Schmutz J."/>
            <person name="Larimer F."/>
            <person name="Land M."/>
            <person name="Hauser L."/>
            <person name="Kyrpides N."/>
            <person name="Ovchinnikova G."/>
            <person name="Zhao F."/>
            <person name="Li T."/>
            <person name="Liu Z."/>
            <person name="Overmann J."/>
            <person name="Bryant D.A."/>
            <person name="Richardson P."/>
        </authorList>
    </citation>
    <scope>NUCLEOTIDE SEQUENCE [LARGE SCALE GENOMIC DNA]</scope>
    <source>
        <strain evidence="4">DSM 245 / NBRC 103803 / 6330</strain>
    </source>
</reference>
<accession>B3EFT4</accession>
<protein>
    <recommendedName>
        <fullName evidence="2">VanZ-like domain-containing protein</fullName>
    </recommendedName>
</protein>
<dbReference type="NCBIfam" id="NF037970">
    <property type="entry name" value="vanZ_1"/>
    <property type="match status" value="1"/>
</dbReference>
<proteinExistence type="predicted"/>